<dbReference type="GO" id="GO:0000712">
    <property type="term" value="P:resolution of meiotic recombination intermediates"/>
    <property type="evidence" value="ECO:0000318"/>
    <property type="project" value="GO_Central"/>
</dbReference>
<protein>
    <recommendedName>
        <fullName evidence="14">Structure-specific endonuclease subunit SLX4</fullName>
    </recommendedName>
    <alternativeName>
        <fullName evidence="16">BTB/POZ domain-containing protein 12</fullName>
    </alternativeName>
</protein>
<organism evidence="18 19">
    <name type="scientific">Danio rerio</name>
    <name type="common">Zebrafish</name>
    <name type="synonym">Brachydanio rerio</name>
    <dbReference type="NCBI Taxonomy" id="7955"/>
    <lineage>
        <taxon>Eukaryota</taxon>
        <taxon>Metazoa</taxon>
        <taxon>Chordata</taxon>
        <taxon>Craniata</taxon>
        <taxon>Vertebrata</taxon>
        <taxon>Euteleostomi</taxon>
        <taxon>Actinopterygii</taxon>
        <taxon>Neopterygii</taxon>
        <taxon>Teleostei</taxon>
        <taxon>Ostariophysi</taxon>
        <taxon>Cypriniformes</taxon>
        <taxon>Danionidae</taxon>
        <taxon>Danioninae</taxon>
        <taxon>Danio</taxon>
    </lineage>
</organism>
<keyword evidence="3" id="KW-1017">Isopeptide bond</keyword>
<evidence type="ECO:0000256" key="13">
    <source>
        <dbReference type="ARBA" id="ARBA00023242"/>
    </source>
</evidence>
<dbReference type="GO" id="GO:0090656">
    <property type="term" value="P:t-circle formation"/>
    <property type="evidence" value="ECO:0007669"/>
    <property type="project" value="UniProtKB-ARBA"/>
</dbReference>
<accession>A0A8M1RN23</accession>
<dbReference type="Pfam" id="PF00651">
    <property type="entry name" value="BTB"/>
    <property type="match status" value="1"/>
</dbReference>
<dbReference type="AlphaFoldDB" id="A0A8M1RN23"/>
<dbReference type="InterPro" id="IPR000210">
    <property type="entry name" value="BTB/POZ_dom"/>
</dbReference>
<gene>
    <name evidence="19 20" type="primary">slx4</name>
</gene>
<keyword evidence="10" id="KW-0832">Ubl conjugation</keyword>
<name>A0A8M1RN23_DANRE</name>
<dbReference type="GO" id="GO:0033557">
    <property type="term" value="C:Slx1-Slx4 complex"/>
    <property type="evidence" value="ECO:0000318"/>
    <property type="project" value="GO_Central"/>
</dbReference>
<evidence type="ECO:0000256" key="8">
    <source>
        <dbReference type="ARBA" id="ARBA00022771"/>
    </source>
</evidence>
<keyword evidence="11" id="KW-0233">DNA recombination</keyword>
<dbReference type="GO" id="GO:0006281">
    <property type="term" value="P:DNA repair"/>
    <property type="evidence" value="ECO:0007669"/>
    <property type="project" value="UniProtKB-KW"/>
</dbReference>
<dbReference type="GO" id="GO:0061010">
    <property type="term" value="P:gallbladder development"/>
    <property type="evidence" value="ECO:0000315"/>
    <property type="project" value="ZFIN"/>
</dbReference>
<dbReference type="Gene3D" id="3.30.710.10">
    <property type="entry name" value="Potassium Channel Kv1.1, Chain A"/>
    <property type="match status" value="1"/>
</dbReference>
<comment type="subcellular location">
    <subcellularLocation>
        <location evidence="1">Nucleus</location>
    </subcellularLocation>
</comment>
<evidence type="ECO:0000256" key="11">
    <source>
        <dbReference type="ARBA" id="ARBA00023172"/>
    </source>
</evidence>
<dbReference type="SMART" id="SM00225">
    <property type="entry name" value="BTB"/>
    <property type="match status" value="1"/>
</dbReference>
<dbReference type="InterPro" id="IPR013087">
    <property type="entry name" value="Znf_C2H2_type"/>
</dbReference>
<dbReference type="GlyGen" id="A0A8M1RN23">
    <property type="glycosylation" value="1 site"/>
</dbReference>
<evidence type="ECO:0000313" key="18">
    <source>
        <dbReference type="Proteomes" id="UP000000437"/>
    </source>
</evidence>
<keyword evidence="12" id="KW-0234">DNA repair</keyword>
<dbReference type="Proteomes" id="UP000000437">
    <property type="component" value="Chromosome 22"/>
</dbReference>
<evidence type="ECO:0000256" key="14">
    <source>
        <dbReference type="ARBA" id="ARBA00029496"/>
    </source>
</evidence>
<keyword evidence="5" id="KW-0479">Metal-binding</keyword>
<dbReference type="CDD" id="cd22999">
    <property type="entry name" value="SAP_SLX4"/>
    <property type="match status" value="1"/>
</dbReference>
<evidence type="ECO:0000256" key="7">
    <source>
        <dbReference type="ARBA" id="ARBA00022763"/>
    </source>
</evidence>
<sequence length="1719" mass="188417">MDDSDQDFKDLCSRLLKRVRRKGPAESGDEKRSATKDEEPSSPSSGRNPPKRRKRTKDAVKTQLNGRSQTAVSAGAPQADSGVSATGKVKDAVIRRMQQFKRASPERLLHAETDGNCDAPDGVQHTEDVSGDEALALRLQQELDREARAAAGDVEDGGLFFCQLCQKDLSSMSPSLRTQHINRCLDASESSAPSTSHHSQPRPRVPECPICGKSFKSEKSRSAHLKRCSSDMGVKPNDLLQALRRQAAETESDRNADQTQQVGGAVRRDGVPVKKKSRRKGQKLDEDTMMALALSRSLLEQEVEKKRELEEQREILAQISSPPAATAPVLKWKPGAGKGRGKRRKGASPVQPPLLLIQDPQIALNRLQERVSSLLLCSRPPSPPTPTLSPSSLPLQPHAPLWDKSALHRGRQNSVSEFYTSELSSFIQPWVAPVKENDKPLEATPVKSTPGLLQDKPSDQSPTQNRTTRPLTPCSDTPGTQALQDLMELAEEGMTLTQYGYTAYTAAVGTSDKDNPLNELPSSGSAPEATDRKTDKTVYISKLASDLSSMVNNPQLSDVQLQVDSGDVFFAHSFMLYTRCPLLANMVHDSGFGVQEEGLPVARRVLFGDVLGEAVLAFLQYLYTAHCPLTHTLIPHVQELADRFGLAELQQQCEEYSGSTDENASKDMFQAPKPHFRDQEEHKFAESNFLELLQSMWQHENSEEEDEFNETSGEERVMEEVQERDGEKEERVDEEELDEIYEFAATQRKTETMLETATETEDDEGDANTFPENEMMKDEAVEKGESESLQEKSAGSCHSNSRGVDGTESAMVTSPTETPNLETARVCLMPDLDAGTHENKDPDASLDKSYDRLFSQSIGEYREPSQAPASCSQKQHYKASHTLQRNTPAPFRPSCVSEVIDLSVSPPLSSGMSGETSFPMPGVSPVPYKDEDTCLRKDILSCPGIENPPSPPKSHSKQVELIVLSDDSNEGMDVDGKHNTSTTKCALTPKSPIKSLPEPPHIVKSCALQVKPTETGPQGHAGKHVNTSKQVTIDTETMSDSSERCSPGVANESVFDGSAEVSWLIPATPVPSTRCSSAQTCVTMRRTQLFPKPCSASSSSSSSSVLDSLKPATFASSSSKCSKEKQAPLSELQSGQSSSKEHTSTEMDHSPGFQRPLQHLRLSQVASDVSRASTIMGHLAQGVPQPSSSTPVHSVGSLQRKILFDSPVDREYEVPLRDSRGLSSSFNCQKKVESLQLNSPSPSKTPEKSQHGCFKPSHQESSPERSRESGNNGIEQMKVGEESLNQSVEEVVDISRKSLSDMDDPWRRAREDNPKQSVEEVVHIADNSLCNIEEKVEEENPNQSVEEVVKMVGSSFCQMDEPPIAFDDSWGLDGGIGSQKPHFSLRLDSSEGTLSSPGLESKGQMTSLQIKSPVASRAHNKTPDASPPSFNPSLPDPDMWDDWEEEGEEVPLPLSQRLAAPSDKQVAELKTPVAPRKRNNGPLVPITPMPGFSDMETPELKNRLNRFGVRPLPKKQMVLKLKEIHQYTHQLQSSESEDETSGPRRPPIASSSKSLSFKQPTAPPAVSPVKLPPREEEETLSASQNSNTSSTAESERSNPELCLSEDEDSDTEGITASQAVVREKDKLLAVRQFILSDPELYSRVLQYQPLPLAELRASLRAAGIRLAAAKLLDFLDSQCITFSTAKQGKSTTSRRKRRVKTTTAGRGRKKTTRPNGGVA</sequence>
<evidence type="ECO:0000256" key="12">
    <source>
        <dbReference type="ARBA" id="ARBA00023204"/>
    </source>
</evidence>
<dbReference type="PANTHER" id="PTHR21541:SF3">
    <property type="entry name" value="STRUCTURE-SPECIFIC ENDONUCLEASE SUBUNIT SLX4"/>
    <property type="match status" value="1"/>
</dbReference>
<evidence type="ECO:0000313" key="19">
    <source>
        <dbReference type="RefSeq" id="XP_003201146.4"/>
    </source>
</evidence>
<evidence type="ECO:0000256" key="1">
    <source>
        <dbReference type="ARBA" id="ARBA00004123"/>
    </source>
</evidence>
<comment type="subunit">
    <text evidence="15">Forms a heterodimer with SLX1A/GIYD1. Interacts with ERCC4/XPF; catalytic subunit of the ERCC4-ERCC1 endonuclease. Interacts with MUS81; catalytic subunit of the MUS81-EME1 endonuclease. Interacts with MSH2; component of the MSH2-MSH3 mismatch repair complex. Interacts with TERF2-TERF2IP. Interacts with PLK1 and SLX4IP.</text>
</comment>
<dbReference type="RefSeq" id="XP_003201146.4">
    <property type="nucleotide sequence ID" value="XM_003201098.7"/>
</dbReference>
<comment type="similarity">
    <text evidence="2">Belongs to the SLX4 family.</text>
</comment>
<evidence type="ECO:0000256" key="4">
    <source>
        <dbReference type="ARBA" id="ARBA00022553"/>
    </source>
</evidence>
<dbReference type="Pfam" id="PF12874">
    <property type="entry name" value="zf-met"/>
    <property type="match status" value="1"/>
</dbReference>
<reference evidence="19" key="1">
    <citation type="submission" date="2025-08" db="UniProtKB">
        <authorList>
            <consortium name="RefSeq"/>
        </authorList>
    </citation>
    <scope>IDENTIFICATION</scope>
    <source>
        <strain evidence="19">Tuebingen</strain>
        <tissue evidence="19">Fibroblasts and whole tissue</tissue>
    </source>
</reference>
<dbReference type="InterPro" id="IPR011333">
    <property type="entry name" value="SKP1/BTB/POZ_sf"/>
</dbReference>
<evidence type="ECO:0000256" key="16">
    <source>
        <dbReference type="ARBA" id="ARBA00076095"/>
    </source>
</evidence>
<keyword evidence="4" id="KW-0597">Phosphoprotein</keyword>
<keyword evidence="6" id="KW-0677">Repeat</keyword>
<keyword evidence="19" id="KW-0378">Hydrolase</keyword>
<dbReference type="GO" id="GO:0061011">
    <property type="term" value="P:hepatic duct development"/>
    <property type="evidence" value="ECO:0000315"/>
    <property type="project" value="ZFIN"/>
</dbReference>
<proteinExistence type="inferred from homology"/>
<dbReference type="CDD" id="cd18288">
    <property type="entry name" value="BTB_POZ_BTBD12_SLX4"/>
    <property type="match status" value="1"/>
</dbReference>
<evidence type="ECO:0000256" key="17">
    <source>
        <dbReference type="PROSITE-ProRule" id="PRU00042"/>
    </source>
</evidence>
<evidence type="ECO:0000256" key="3">
    <source>
        <dbReference type="ARBA" id="ARBA00022499"/>
    </source>
</evidence>
<dbReference type="SUPFAM" id="SSF54695">
    <property type="entry name" value="POZ domain"/>
    <property type="match status" value="1"/>
</dbReference>
<dbReference type="PROSITE" id="PS50097">
    <property type="entry name" value="BTB"/>
    <property type="match status" value="1"/>
</dbReference>
<evidence type="ECO:0000256" key="5">
    <source>
        <dbReference type="ARBA" id="ARBA00022723"/>
    </source>
</evidence>
<keyword evidence="13" id="KW-0539">Nucleus</keyword>
<evidence type="ECO:0000256" key="10">
    <source>
        <dbReference type="ARBA" id="ARBA00022843"/>
    </source>
</evidence>
<dbReference type="GO" id="GO:0004519">
    <property type="term" value="F:endonuclease activity"/>
    <property type="evidence" value="ECO:0007669"/>
    <property type="project" value="UniProtKB-KW"/>
</dbReference>
<evidence type="ECO:0000256" key="2">
    <source>
        <dbReference type="ARBA" id="ARBA00006661"/>
    </source>
</evidence>
<evidence type="ECO:0000313" key="20">
    <source>
        <dbReference type="ZFIN" id="ZDB-GENE-050208-359"/>
    </source>
</evidence>
<evidence type="ECO:0000256" key="9">
    <source>
        <dbReference type="ARBA" id="ARBA00022833"/>
    </source>
</evidence>
<dbReference type="GO" id="GO:0008270">
    <property type="term" value="F:zinc ion binding"/>
    <property type="evidence" value="ECO:0007669"/>
    <property type="project" value="UniProtKB-KW"/>
</dbReference>
<keyword evidence="18" id="KW-1185">Reference proteome</keyword>
<keyword evidence="19" id="KW-0540">Nuclease</keyword>
<dbReference type="GO" id="GO:0032206">
    <property type="term" value="P:positive regulation of telomere maintenance"/>
    <property type="evidence" value="ECO:0007669"/>
    <property type="project" value="UniProtKB-ARBA"/>
</dbReference>
<dbReference type="InterPro" id="IPR018574">
    <property type="entry name" value="Structure-sp_endonuc_su_Slx4"/>
</dbReference>
<dbReference type="ZFIN" id="ZDB-GENE-050208-359">
    <property type="gene designation" value="slx4"/>
</dbReference>
<keyword evidence="8 17" id="KW-0863">Zinc-finger</keyword>
<evidence type="ECO:0000256" key="15">
    <source>
        <dbReference type="ARBA" id="ARBA00064578"/>
    </source>
</evidence>
<dbReference type="Pfam" id="PF09494">
    <property type="entry name" value="Slx4"/>
    <property type="match status" value="1"/>
</dbReference>
<keyword evidence="9" id="KW-0862">Zinc</keyword>
<dbReference type="GO" id="GO:0061008">
    <property type="term" value="P:hepaticobiliary system development"/>
    <property type="evidence" value="ECO:0000315"/>
    <property type="project" value="ZFIN"/>
</dbReference>
<dbReference type="AGR" id="ZFIN:ZDB-GENE-050208-359"/>
<dbReference type="CTD" id="84464"/>
<dbReference type="FunFam" id="3.30.710.10:FF:000116">
    <property type="entry name" value="SLX4 structure-specific endonuclease subunit"/>
    <property type="match status" value="1"/>
</dbReference>
<keyword evidence="7" id="KW-0227">DNA damage</keyword>
<evidence type="ECO:0000256" key="6">
    <source>
        <dbReference type="ARBA" id="ARBA00022737"/>
    </source>
</evidence>
<dbReference type="GO" id="GO:0006260">
    <property type="term" value="P:DNA replication"/>
    <property type="evidence" value="ECO:0007669"/>
    <property type="project" value="InterPro"/>
</dbReference>
<dbReference type="FunCoup" id="A0A8M1RN23">
    <property type="interactions" value="1238"/>
</dbReference>
<dbReference type="PROSITE" id="PS50157">
    <property type="entry name" value="ZINC_FINGER_C2H2_2"/>
    <property type="match status" value="1"/>
</dbReference>
<dbReference type="PANTHER" id="PTHR21541">
    <property type="entry name" value="BTB POZ DOMAIN CONTAINING 12"/>
    <property type="match status" value="1"/>
</dbReference>
<keyword evidence="19" id="KW-0255">Endonuclease</keyword>
<dbReference type="KEGG" id="dre:100538153"/>